<proteinExistence type="predicted"/>
<dbReference type="CDD" id="cd01949">
    <property type="entry name" value="GGDEF"/>
    <property type="match status" value="1"/>
</dbReference>
<accession>A0A7X0PEY5</accession>
<dbReference type="RefSeq" id="WP_184859021.1">
    <property type="nucleotide sequence ID" value="NZ_JACHLK010000006.1"/>
</dbReference>
<organism evidence="2 3">
    <name type="scientific">Acidovorax soli</name>
    <dbReference type="NCBI Taxonomy" id="592050"/>
    <lineage>
        <taxon>Bacteria</taxon>
        <taxon>Pseudomonadati</taxon>
        <taxon>Pseudomonadota</taxon>
        <taxon>Betaproteobacteria</taxon>
        <taxon>Burkholderiales</taxon>
        <taxon>Comamonadaceae</taxon>
        <taxon>Acidovorax</taxon>
    </lineage>
</organism>
<dbReference type="Pfam" id="PF00990">
    <property type="entry name" value="GGDEF"/>
    <property type="match status" value="1"/>
</dbReference>
<dbReference type="NCBIfam" id="TIGR00254">
    <property type="entry name" value="GGDEF"/>
    <property type="match status" value="1"/>
</dbReference>
<dbReference type="SMART" id="SM00267">
    <property type="entry name" value="GGDEF"/>
    <property type="match status" value="1"/>
</dbReference>
<dbReference type="InterPro" id="IPR052163">
    <property type="entry name" value="DGC-Regulatory_Protein"/>
</dbReference>
<dbReference type="PROSITE" id="PS50887">
    <property type="entry name" value="GGDEF"/>
    <property type="match status" value="1"/>
</dbReference>
<dbReference type="AlphaFoldDB" id="A0A7X0PEY5"/>
<sequence length="251" mass="27516">MTPVETEDPFLQRLCDVMQRIAQQGDLRAIGPLMDMTGERPEESVQARLAEAFAHMVVKLEAREFELECRISDLDQTRRELEAANLDPLTGLPNRMIARDRLRQALTDANTRHGLLTVLFLDLDKFKHVNDTMGHAAGDELLCLVTQRLRGCLREGDTLARLGGDEFLCVLPGASADDAQGVANRMVAVLTDRFQLAAGGADIGTSIGLSHFPEHGRGVDELIAHADAGLYEAKRNGRNRWCYAPADAAAA</sequence>
<dbReference type="InterPro" id="IPR029787">
    <property type="entry name" value="Nucleotide_cyclase"/>
</dbReference>
<dbReference type="SUPFAM" id="SSF55073">
    <property type="entry name" value="Nucleotide cyclase"/>
    <property type="match status" value="1"/>
</dbReference>
<evidence type="ECO:0000313" key="2">
    <source>
        <dbReference type="EMBL" id="MBB6560710.1"/>
    </source>
</evidence>
<dbReference type="FunFam" id="3.30.70.270:FF:000001">
    <property type="entry name" value="Diguanylate cyclase domain protein"/>
    <property type="match status" value="1"/>
</dbReference>
<gene>
    <name evidence="2" type="ORF">HNP48_003386</name>
</gene>
<evidence type="ECO:0000259" key="1">
    <source>
        <dbReference type="PROSITE" id="PS50887"/>
    </source>
</evidence>
<dbReference type="InterPro" id="IPR000160">
    <property type="entry name" value="GGDEF_dom"/>
</dbReference>
<dbReference type="GO" id="GO:0003824">
    <property type="term" value="F:catalytic activity"/>
    <property type="evidence" value="ECO:0007669"/>
    <property type="project" value="UniProtKB-ARBA"/>
</dbReference>
<comment type="caution">
    <text evidence="2">The sequence shown here is derived from an EMBL/GenBank/DDBJ whole genome shotgun (WGS) entry which is preliminary data.</text>
</comment>
<feature type="domain" description="GGDEF" evidence="1">
    <location>
        <begin position="114"/>
        <end position="246"/>
    </location>
</feature>
<dbReference type="InterPro" id="IPR043128">
    <property type="entry name" value="Rev_trsase/Diguanyl_cyclase"/>
</dbReference>
<protein>
    <submittedName>
        <fullName evidence="2">Diguanylate cyclase (GGDEF)-like protein</fullName>
    </submittedName>
</protein>
<dbReference type="PANTHER" id="PTHR46663">
    <property type="entry name" value="DIGUANYLATE CYCLASE DGCT-RELATED"/>
    <property type="match status" value="1"/>
</dbReference>
<keyword evidence="3" id="KW-1185">Reference proteome</keyword>
<name>A0A7X0PEY5_9BURK</name>
<dbReference type="Proteomes" id="UP000575083">
    <property type="component" value="Unassembled WGS sequence"/>
</dbReference>
<dbReference type="Gene3D" id="3.30.70.270">
    <property type="match status" value="1"/>
</dbReference>
<evidence type="ECO:0000313" key="3">
    <source>
        <dbReference type="Proteomes" id="UP000575083"/>
    </source>
</evidence>
<dbReference type="PANTHER" id="PTHR46663:SF2">
    <property type="entry name" value="GGDEF DOMAIN-CONTAINING PROTEIN"/>
    <property type="match status" value="1"/>
</dbReference>
<dbReference type="EMBL" id="JACHLK010000006">
    <property type="protein sequence ID" value="MBB6560710.1"/>
    <property type="molecule type" value="Genomic_DNA"/>
</dbReference>
<reference evidence="2 3" key="1">
    <citation type="submission" date="2020-08" db="EMBL/GenBank/DDBJ databases">
        <title>Functional genomics of gut bacteria from endangered species of beetles.</title>
        <authorList>
            <person name="Carlos-Shanley C."/>
        </authorList>
    </citation>
    <scope>NUCLEOTIDE SEQUENCE [LARGE SCALE GENOMIC DNA]</scope>
    <source>
        <strain evidence="2 3">S00198</strain>
    </source>
</reference>